<accession>A0ABP6YI18</accession>
<protein>
    <recommendedName>
        <fullName evidence="3">Oxidoreductase</fullName>
    </recommendedName>
</protein>
<organism evidence="1 2">
    <name type="scientific">Nonomuraea rosea</name>
    <dbReference type="NCBI Taxonomy" id="638574"/>
    <lineage>
        <taxon>Bacteria</taxon>
        <taxon>Bacillati</taxon>
        <taxon>Actinomycetota</taxon>
        <taxon>Actinomycetes</taxon>
        <taxon>Streptosporangiales</taxon>
        <taxon>Streptosporangiaceae</taxon>
        <taxon>Nonomuraea</taxon>
    </lineage>
</organism>
<name>A0ABP6YI18_9ACTN</name>
<evidence type="ECO:0000313" key="2">
    <source>
        <dbReference type="Proteomes" id="UP001500630"/>
    </source>
</evidence>
<dbReference type="EMBL" id="BAABDQ010000019">
    <property type="protein sequence ID" value="GAA3581535.1"/>
    <property type="molecule type" value="Genomic_DNA"/>
</dbReference>
<dbReference type="Proteomes" id="UP001500630">
    <property type="component" value="Unassembled WGS sequence"/>
</dbReference>
<proteinExistence type="predicted"/>
<evidence type="ECO:0008006" key="3">
    <source>
        <dbReference type="Google" id="ProtNLM"/>
    </source>
</evidence>
<sequence length="75" mass="8486">MWGMRVITFEEPGQVRVSLESPADLVPGSVRIRTLYSGVSAGTELTAYRGTNPYLASKWDTERRLFVEGRRTPIR</sequence>
<gene>
    <name evidence="1" type="ORF">GCM10022419_073870</name>
</gene>
<evidence type="ECO:0000313" key="1">
    <source>
        <dbReference type="EMBL" id="GAA3581535.1"/>
    </source>
</evidence>
<reference evidence="2" key="1">
    <citation type="journal article" date="2019" name="Int. J. Syst. Evol. Microbiol.">
        <title>The Global Catalogue of Microorganisms (GCM) 10K type strain sequencing project: providing services to taxonomists for standard genome sequencing and annotation.</title>
        <authorList>
            <consortium name="The Broad Institute Genomics Platform"/>
            <consortium name="The Broad Institute Genome Sequencing Center for Infectious Disease"/>
            <person name="Wu L."/>
            <person name="Ma J."/>
        </authorList>
    </citation>
    <scope>NUCLEOTIDE SEQUENCE [LARGE SCALE GENOMIC DNA]</scope>
    <source>
        <strain evidence="2">JCM 17326</strain>
    </source>
</reference>
<comment type="caution">
    <text evidence="1">The sequence shown here is derived from an EMBL/GenBank/DDBJ whole genome shotgun (WGS) entry which is preliminary data.</text>
</comment>
<keyword evidence="2" id="KW-1185">Reference proteome</keyword>